<keyword evidence="6 7" id="KW-0472">Membrane</keyword>
<comment type="subcellular location">
    <subcellularLocation>
        <location evidence="1 7">Cell membrane</location>
        <topology evidence="1 7">Multi-pass membrane protein</topology>
    </subcellularLocation>
</comment>
<feature type="transmembrane region" description="Helical" evidence="7">
    <location>
        <begin position="299"/>
        <end position="325"/>
    </location>
</feature>
<dbReference type="AlphaFoldDB" id="A0A839N0N6"/>
<keyword evidence="10" id="KW-1185">Reference proteome</keyword>
<feature type="transmembrane region" description="Helical" evidence="7">
    <location>
        <begin position="115"/>
        <end position="137"/>
    </location>
</feature>
<dbReference type="Proteomes" id="UP000559182">
    <property type="component" value="Unassembled WGS sequence"/>
</dbReference>
<evidence type="ECO:0000313" key="10">
    <source>
        <dbReference type="Proteomes" id="UP000559182"/>
    </source>
</evidence>
<dbReference type="Pfam" id="PF19300">
    <property type="entry name" value="BPD_transp_1_N"/>
    <property type="match status" value="1"/>
</dbReference>
<keyword evidence="4 7" id="KW-0812">Transmembrane</keyword>
<evidence type="ECO:0000256" key="3">
    <source>
        <dbReference type="ARBA" id="ARBA00022475"/>
    </source>
</evidence>
<dbReference type="InterPro" id="IPR035906">
    <property type="entry name" value="MetI-like_sf"/>
</dbReference>
<dbReference type="SUPFAM" id="SSF161098">
    <property type="entry name" value="MetI-like"/>
    <property type="match status" value="1"/>
</dbReference>
<evidence type="ECO:0000256" key="5">
    <source>
        <dbReference type="ARBA" id="ARBA00022989"/>
    </source>
</evidence>
<dbReference type="GO" id="GO:0005886">
    <property type="term" value="C:plasma membrane"/>
    <property type="evidence" value="ECO:0007669"/>
    <property type="project" value="UniProtKB-SubCell"/>
</dbReference>
<dbReference type="EMBL" id="JACHVQ010000001">
    <property type="protein sequence ID" value="MBB2891280.1"/>
    <property type="molecule type" value="Genomic_DNA"/>
</dbReference>
<dbReference type="Pfam" id="PF00528">
    <property type="entry name" value="BPD_transp_1"/>
    <property type="match status" value="1"/>
</dbReference>
<evidence type="ECO:0000313" key="9">
    <source>
        <dbReference type="EMBL" id="MBB2891280.1"/>
    </source>
</evidence>
<name>A0A839N0N6_9MICO</name>
<reference evidence="9 10" key="1">
    <citation type="submission" date="2020-08" db="EMBL/GenBank/DDBJ databases">
        <title>Sequencing the genomes of 1000 actinobacteria strains.</title>
        <authorList>
            <person name="Klenk H.-P."/>
        </authorList>
    </citation>
    <scope>NUCLEOTIDE SEQUENCE [LARGE SCALE GENOMIC DNA]</scope>
    <source>
        <strain evidence="9 10">DSM 105369</strain>
    </source>
</reference>
<keyword evidence="5 7" id="KW-1133">Transmembrane helix</keyword>
<evidence type="ECO:0000256" key="7">
    <source>
        <dbReference type="RuleBase" id="RU363032"/>
    </source>
</evidence>
<comment type="caution">
    <text evidence="9">The sequence shown here is derived from an EMBL/GenBank/DDBJ whole genome shotgun (WGS) entry which is preliminary data.</text>
</comment>
<gene>
    <name evidence="9" type="ORF">FHU39_001264</name>
</gene>
<feature type="transmembrane region" description="Helical" evidence="7">
    <location>
        <begin position="149"/>
        <end position="175"/>
    </location>
</feature>
<comment type="similarity">
    <text evidence="7">Belongs to the binding-protein-dependent transport system permease family.</text>
</comment>
<dbReference type="PROSITE" id="PS50928">
    <property type="entry name" value="ABC_TM1"/>
    <property type="match status" value="1"/>
</dbReference>
<dbReference type="PANTHER" id="PTHR43163:SF9">
    <property type="entry name" value="ABC TRANSPORTER PERMEASE PROTEIN"/>
    <property type="match status" value="1"/>
</dbReference>
<evidence type="ECO:0000256" key="1">
    <source>
        <dbReference type="ARBA" id="ARBA00004651"/>
    </source>
</evidence>
<protein>
    <submittedName>
        <fullName evidence="9">Peptide/nickel transport system permease protein</fullName>
    </submittedName>
</protein>
<dbReference type="CDD" id="cd06261">
    <property type="entry name" value="TM_PBP2"/>
    <property type="match status" value="1"/>
</dbReference>
<sequence>MIVYIARRLLLAISVMFATVVLTFGLFFAGPSKDAVAYQLCGTHCTTKIVQATNHRLGLDQPVVSQFGEYMKGLVVGRDITSDGEVTGHCGAPCLGWSYVQSQSVTTQVKQVMPVTFSIVFGSMFVWIPLGLLLGVVCGRNRGSPLDRAIVGVSQVISSMPYFAVALIFNLYLVFSWRVLPATSYTPVSESPGTWFTGFLAIWVIYGIFNSMAYVRFIRAFMINTLSSDFVRTARSKGISERRVVWRHALRATVAPYLTLVGVNVSLELTGAIFTEQVFNVLGIGRLALNAISTSDLPVIAGTVLVGAAFIVLGNLLVDLLYVAVDPTVKLT</sequence>
<organism evidence="9 10">
    <name type="scientific">Flexivirga oryzae</name>
    <dbReference type="NCBI Taxonomy" id="1794944"/>
    <lineage>
        <taxon>Bacteria</taxon>
        <taxon>Bacillati</taxon>
        <taxon>Actinomycetota</taxon>
        <taxon>Actinomycetes</taxon>
        <taxon>Micrococcales</taxon>
        <taxon>Dermacoccaceae</taxon>
        <taxon>Flexivirga</taxon>
    </lineage>
</organism>
<dbReference type="PANTHER" id="PTHR43163">
    <property type="entry name" value="DIPEPTIDE TRANSPORT SYSTEM PERMEASE PROTEIN DPPB-RELATED"/>
    <property type="match status" value="1"/>
</dbReference>
<accession>A0A839N0N6</accession>
<keyword evidence="3" id="KW-1003">Cell membrane</keyword>
<evidence type="ECO:0000256" key="2">
    <source>
        <dbReference type="ARBA" id="ARBA00022448"/>
    </source>
</evidence>
<dbReference type="RefSeq" id="WP_183319570.1">
    <property type="nucleotide sequence ID" value="NZ_JACHVQ010000001.1"/>
</dbReference>
<feature type="transmembrane region" description="Helical" evidence="7">
    <location>
        <begin position="195"/>
        <end position="215"/>
    </location>
</feature>
<evidence type="ECO:0000259" key="8">
    <source>
        <dbReference type="PROSITE" id="PS50928"/>
    </source>
</evidence>
<feature type="domain" description="ABC transmembrane type-1" evidence="8">
    <location>
        <begin position="113"/>
        <end position="322"/>
    </location>
</feature>
<proteinExistence type="inferred from homology"/>
<dbReference type="GO" id="GO:0055085">
    <property type="term" value="P:transmembrane transport"/>
    <property type="evidence" value="ECO:0007669"/>
    <property type="project" value="InterPro"/>
</dbReference>
<evidence type="ECO:0000256" key="4">
    <source>
        <dbReference type="ARBA" id="ARBA00022692"/>
    </source>
</evidence>
<dbReference type="InterPro" id="IPR045621">
    <property type="entry name" value="BPD_transp_1_N"/>
</dbReference>
<evidence type="ECO:0000256" key="6">
    <source>
        <dbReference type="ARBA" id="ARBA00023136"/>
    </source>
</evidence>
<feature type="transmembrane region" description="Helical" evidence="7">
    <location>
        <begin position="9"/>
        <end position="30"/>
    </location>
</feature>
<dbReference type="Gene3D" id="1.10.3720.10">
    <property type="entry name" value="MetI-like"/>
    <property type="match status" value="1"/>
</dbReference>
<keyword evidence="2 7" id="KW-0813">Transport</keyword>
<dbReference type="InterPro" id="IPR000515">
    <property type="entry name" value="MetI-like"/>
</dbReference>